<evidence type="ECO:0008006" key="3">
    <source>
        <dbReference type="Google" id="ProtNLM"/>
    </source>
</evidence>
<proteinExistence type="predicted"/>
<sequence length="223" mass="24968">MSSSIYAISIDSMFKFADADHNSYFTITNESDDRLYMNTSVSEIKVVDGELEKTPYTRDNLMDWYIGVRPAKTIIDGKFKKDFKISTLCEDCTVESDRVFQISFLPTPYTTGLDKPENSINVAVGLGPVVILPGKEKPIKLLTKYADNTILFKNNGDSVVKLTLTAQACEEKEGESCSYPITVLSGRLFKFDVPKSMQNLDIDAKAVTAFNKYESSFRVKQGE</sequence>
<reference evidence="2" key="1">
    <citation type="journal article" date="2019" name="Int. J. Syst. Evol. Microbiol.">
        <title>The Global Catalogue of Microorganisms (GCM) 10K type strain sequencing project: providing services to taxonomists for standard genome sequencing and annotation.</title>
        <authorList>
            <consortium name="The Broad Institute Genomics Platform"/>
            <consortium name="The Broad Institute Genome Sequencing Center for Infectious Disease"/>
            <person name="Wu L."/>
            <person name="Ma J."/>
        </authorList>
    </citation>
    <scope>NUCLEOTIDE SEQUENCE [LARGE SCALE GENOMIC DNA]</scope>
    <source>
        <strain evidence="2">NBRC 103166</strain>
    </source>
</reference>
<comment type="caution">
    <text evidence="1">The sequence shown here is derived from an EMBL/GenBank/DDBJ whole genome shotgun (WGS) entry which is preliminary data.</text>
</comment>
<keyword evidence="2" id="KW-1185">Reference proteome</keyword>
<evidence type="ECO:0000313" key="1">
    <source>
        <dbReference type="EMBL" id="GLS91797.1"/>
    </source>
</evidence>
<name>A0ABQ6E381_9GAMM</name>
<gene>
    <name evidence="1" type="ORF">GCM10007916_28670</name>
</gene>
<evidence type="ECO:0000313" key="2">
    <source>
        <dbReference type="Proteomes" id="UP001157353"/>
    </source>
</evidence>
<dbReference type="Gene3D" id="2.60.40.10">
    <property type="entry name" value="Immunoglobulins"/>
    <property type="match status" value="1"/>
</dbReference>
<dbReference type="Proteomes" id="UP001157353">
    <property type="component" value="Unassembled WGS sequence"/>
</dbReference>
<protein>
    <recommendedName>
        <fullName evidence="3">Molecular chaperone</fullName>
    </recommendedName>
</protein>
<organism evidence="1 2">
    <name type="scientific">Psychromonas marina</name>
    <dbReference type="NCBI Taxonomy" id="88364"/>
    <lineage>
        <taxon>Bacteria</taxon>
        <taxon>Pseudomonadati</taxon>
        <taxon>Pseudomonadota</taxon>
        <taxon>Gammaproteobacteria</taxon>
        <taxon>Alteromonadales</taxon>
        <taxon>Psychromonadaceae</taxon>
        <taxon>Psychromonas</taxon>
    </lineage>
</organism>
<dbReference type="EMBL" id="BSPQ01000015">
    <property type="protein sequence ID" value="GLS91797.1"/>
    <property type="molecule type" value="Genomic_DNA"/>
</dbReference>
<accession>A0ABQ6E381</accession>
<dbReference type="InterPro" id="IPR013783">
    <property type="entry name" value="Ig-like_fold"/>
</dbReference>